<feature type="region of interest" description="Disordered" evidence="1">
    <location>
        <begin position="1"/>
        <end position="86"/>
    </location>
</feature>
<name>A0A2I2KQW4_9ACTN</name>
<keyword evidence="3" id="KW-1185">Reference proteome</keyword>
<organism evidence="2 3">
    <name type="scientific">Frankia canadensis</name>
    <dbReference type="NCBI Taxonomy" id="1836972"/>
    <lineage>
        <taxon>Bacteria</taxon>
        <taxon>Bacillati</taxon>
        <taxon>Actinomycetota</taxon>
        <taxon>Actinomycetes</taxon>
        <taxon>Frankiales</taxon>
        <taxon>Frankiaceae</taxon>
        <taxon>Frankia</taxon>
    </lineage>
</organism>
<dbReference type="EMBL" id="FZMO01000134">
    <property type="protein sequence ID" value="SNQ48052.1"/>
    <property type="molecule type" value="Genomic_DNA"/>
</dbReference>
<dbReference type="Proteomes" id="UP000234331">
    <property type="component" value="Unassembled WGS sequence"/>
</dbReference>
<evidence type="ECO:0000313" key="3">
    <source>
        <dbReference type="Proteomes" id="UP000234331"/>
    </source>
</evidence>
<dbReference type="AlphaFoldDB" id="A0A2I2KQW4"/>
<feature type="compositionally biased region" description="Low complexity" evidence="1">
    <location>
        <begin position="56"/>
        <end position="67"/>
    </location>
</feature>
<feature type="compositionally biased region" description="Basic and acidic residues" evidence="1">
    <location>
        <begin position="1"/>
        <end position="10"/>
    </location>
</feature>
<accession>A0A2I2KQW4</accession>
<evidence type="ECO:0000256" key="1">
    <source>
        <dbReference type="SAM" id="MobiDB-lite"/>
    </source>
</evidence>
<proteinExistence type="predicted"/>
<gene>
    <name evidence="2" type="ORF">FRACA_2190001</name>
</gene>
<sequence length="86" mass="8681">MWSRPVDRRTKGPGGRPTHVAGATPDPGGFQSLNRDGVSNTGSGTTNVTRPGNPFAATAVDPRAPAAEKPGSAPTSAFAGLLSDHT</sequence>
<feature type="compositionally biased region" description="Polar residues" evidence="1">
    <location>
        <begin position="31"/>
        <end position="50"/>
    </location>
</feature>
<evidence type="ECO:0000313" key="2">
    <source>
        <dbReference type="EMBL" id="SNQ48052.1"/>
    </source>
</evidence>
<reference evidence="2 3" key="1">
    <citation type="submission" date="2017-06" db="EMBL/GenBank/DDBJ databases">
        <authorList>
            <person name="Kim H.J."/>
            <person name="Triplett B.A."/>
        </authorList>
    </citation>
    <scope>NUCLEOTIDE SEQUENCE [LARGE SCALE GENOMIC DNA]</scope>
    <source>
        <strain evidence="2">FRACA_ARgP5</strain>
    </source>
</reference>
<protein>
    <submittedName>
        <fullName evidence="2">Uncharacterized protein</fullName>
    </submittedName>
</protein>